<dbReference type="PROSITE" id="PS01069">
    <property type="entry name" value="DAGK_PROKAR"/>
    <property type="match status" value="1"/>
</dbReference>
<dbReference type="OrthoDB" id="7871148at2"/>
<evidence type="ECO:0000256" key="6">
    <source>
        <dbReference type="ARBA" id="ARBA00022692"/>
    </source>
</evidence>
<sequence>MIGRLLAELARLRNTATWSWEGWAASWRNEKSLRQWFAVNIASAALAFTLDLTPGERGLILALGVLLLAAELMNTAVEEVVDYISTDHDPRAKRAKDAASAAVAVTAIAGGLAWLMILLG</sequence>
<feature type="active site" description="Proton acceptor" evidence="15">
    <location>
        <position position="71"/>
    </location>
</feature>
<dbReference type="GO" id="GO:0005524">
    <property type="term" value="F:ATP binding"/>
    <property type="evidence" value="ECO:0007669"/>
    <property type="project" value="UniProtKB-KW"/>
</dbReference>
<keyword evidence="14" id="KW-1208">Phospholipid metabolism</keyword>
<evidence type="ECO:0000256" key="16">
    <source>
        <dbReference type="PIRSR" id="PIRSR600829-2"/>
    </source>
</evidence>
<keyword evidence="7 17" id="KW-0547">Nucleotide-binding</keyword>
<feature type="binding site" evidence="18">
    <location>
        <position position="78"/>
    </location>
    <ligand>
        <name>a divalent metal cation</name>
        <dbReference type="ChEBI" id="CHEBI:60240"/>
    </ligand>
</feature>
<dbReference type="Pfam" id="PF01219">
    <property type="entry name" value="DAGK_prokar"/>
    <property type="match status" value="1"/>
</dbReference>
<dbReference type="GO" id="GO:0008654">
    <property type="term" value="P:phospholipid biosynthetic process"/>
    <property type="evidence" value="ECO:0007669"/>
    <property type="project" value="UniProtKB-KW"/>
</dbReference>
<keyword evidence="9 17" id="KW-0067">ATP-binding</keyword>
<dbReference type="GO" id="GO:0046872">
    <property type="term" value="F:metal ion binding"/>
    <property type="evidence" value="ECO:0007669"/>
    <property type="project" value="UniProtKB-KW"/>
</dbReference>
<evidence type="ECO:0000256" key="18">
    <source>
        <dbReference type="PIRSR" id="PIRSR600829-4"/>
    </source>
</evidence>
<evidence type="ECO:0000256" key="14">
    <source>
        <dbReference type="ARBA" id="ARBA00023264"/>
    </source>
</evidence>
<dbReference type="GO" id="GO:0005886">
    <property type="term" value="C:plasma membrane"/>
    <property type="evidence" value="ECO:0007669"/>
    <property type="project" value="UniProtKB-SubCell"/>
</dbReference>
<dbReference type="PANTHER" id="PTHR34299">
    <property type="entry name" value="DIACYLGLYCEROL KINASE"/>
    <property type="match status" value="1"/>
</dbReference>
<evidence type="ECO:0000256" key="15">
    <source>
        <dbReference type="PIRSR" id="PIRSR600829-1"/>
    </source>
</evidence>
<dbReference type="GO" id="GO:0016301">
    <property type="term" value="F:kinase activity"/>
    <property type="evidence" value="ECO:0007669"/>
    <property type="project" value="UniProtKB-KW"/>
</dbReference>
<feature type="binding site" evidence="16">
    <location>
        <position position="71"/>
    </location>
    <ligand>
        <name>substrate</name>
    </ligand>
</feature>
<keyword evidence="6 19" id="KW-0812">Transmembrane</keyword>
<comment type="caution">
    <text evidence="20">The sequence shown here is derived from an EMBL/GenBank/DDBJ whole genome shotgun (WGS) entry which is preliminary data.</text>
</comment>
<keyword evidence="11" id="KW-0443">Lipid metabolism</keyword>
<protein>
    <submittedName>
        <fullName evidence="20">Diacylglycerol kinase</fullName>
    </submittedName>
</protein>
<evidence type="ECO:0000256" key="3">
    <source>
        <dbReference type="ARBA" id="ARBA00022475"/>
    </source>
</evidence>
<feature type="binding site" evidence="17">
    <location>
        <position position="78"/>
    </location>
    <ligand>
        <name>ATP</name>
        <dbReference type="ChEBI" id="CHEBI:30616"/>
    </ligand>
</feature>
<feature type="binding site" evidence="17">
    <location>
        <position position="30"/>
    </location>
    <ligand>
        <name>ATP</name>
        <dbReference type="ChEBI" id="CHEBI:30616"/>
    </ligand>
</feature>
<evidence type="ECO:0000256" key="4">
    <source>
        <dbReference type="ARBA" id="ARBA00022516"/>
    </source>
</evidence>
<keyword evidence="13" id="KW-0594">Phospholipid biosynthesis</keyword>
<evidence type="ECO:0000256" key="19">
    <source>
        <dbReference type="SAM" id="Phobius"/>
    </source>
</evidence>
<feature type="binding site" evidence="16">
    <location>
        <position position="11"/>
    </location>
    <ligand>
        <name>substrate</name>
    </ligand>
</feature>
<evidence type="ECO:0000256" key="7">
    <source>
        <dbReference type="ARBA" id="ARBA00022741"/>
    </source>
</evidence>
<evidence type="ECO:0000313" key="20">
    <source>
        <dbReference type="EMBL" id="RID93641.1"/>
    </source>
</evidence>
<keyword evidence="4" id="KW-0444">Lipid biosynthesis</keyword>
<dbReference type="EMBL" id="QXXQ01000001">
    <property type="protein sequence ID" value="RID93641.1"/>
    <property type="molecule type" value="Genomic_DNA"/>
</dbReference>
<evidence type="ECO:0000256" key="12">
    <source>
        <dbReference type="ARBA" id="ARBA00023136"/>
    </source>
</evidence>
<accession>A0A398BXT7</accession>
<evidence type="ECO:0000256" key="17">
    <source>
        <dbReference type="PIRSR" id="PIRSR600829-3"/>
    </source>
</evidence>
<dbReference type="Gene3D" id="1.10.287.3610">
    <property type="match status" value="1"/>
</dbReference>
<keyword evidence="3" id="KW-1003">Cell membrane</keyword>
<reference evidence="20 21" key="1">
    <citation type="submission" date="2018-09" db="EMBL/GenBank/DDBJ databases">
        <title>Gemmobacter lutimaris sp. nov., a marine bacterium isolated from tidal flat.</title>
        <authorList>
            <person name="Lee D.W."/>
            <person name="Yoo Y."/>
            <person name="Kim J.-J."/>
            <person name="Kim B.S."/>
        </authorList>
    </citation>
    <scope>NUCLEOTIDE SEQUENCE [LARGE SCALE GENOMIC DNA]</scope>
    <source>
        <strain evidence="20 21">YJ-T1-11</strain>
    </source>
</reference>
<evidence type="ECO:0000256" key="9">
    <source>
        <dbReference type="ARBA" id="ARBA00022840"/>
    </source>
</evidence>
<evidence type="ECO:0000256" key="2">
    <source>
        <dbReference type="ARBA" id="ARBA00005967"/>
    </source>
</evidence>
<feature type="binding site" evidence="17">
    <location>
        <begin position="96"/>
        <end position="97"/>
    </location>
    <ligand>
        <name>ATP</name>
        <dbReference type="ChEBI" id="CHEBI:30616"/>
    </ligand>
</feature>
<dbReference type="RefSeq" id="WP_119133047.1">
    <property type="nucleotide sequence ID" value="NZ_QXXQ01000001.1"/>
</dbReference>
<name>A0A398BXT7_9RHOB</name>
<keyword evidence="5" id="KW-0808">Transferase</keyword>
<keyword evidence="18" id="KW-0479">Metal-binding</keyword>
<comment type="subcellular location">
    <subcellularLocation>
        <location evidence="1">Cell membrane</location>
        <topology evidence="1">Multi-pass membrane protein</topology>
    </subcellularLocation>
</comment>
<feature type="transmembrane region" description="Helical" evidence="19">
    <location>
        <begin position="98"/>
        <end position="119"/>
    </location>
</feature>
<evidence type="ECO:0000256" key="8">
    <source>
        <dbReference type="ARBA" id="ARBA00022777"/>
    </source>
</evidence>
<keyword evidence="12 19" id="KW-0472">Membrane</keyword>
<feature type="binding site" evidence="16">
    <location>
        <position position="100"/>
    </location>
    <ligand>
        <name>substrate</name>
    </ligand>
</feature>
<gene>
    <name evidence="20" type="ORF">D2N39_01620</name>
</gene>
<feature type="binding site" evidence="16">
    <location>
        <position position="57"/>
    </location>
    <ligand>
        <name>substrate</name>
    </ligand>
</feature>
<evidence type="ECO:0000256" key="13">
    <source>
        <dbReference type="ARBA" id="ARBA00023209"/>
    </source>
</evidence>
<dbReference type="PANTHER" id="PTHR34299:SF1">
    <property type="entry name" value="DIACYLGLYCEROL KINASE"/>
    <property type="match status" value="1"/>
</dbReference>
<comment type="similarity">
    <text evidence="2">Belongs to the bacterial diacylglycerol kinase family.</text>
</comment>
<evidence type="ECO:0000256" key="10">
    <source>
        <dbReference type="ARBA" id="ARBA00022989"/>
    </source>
</evidence>
<organism evidence="20 21">
    <name type="scientific">Gemmobacter lutimaris</name>
    <dbReference type="NCBI Taxonomy" id="2306023"/>
    <lineage>
        <taxon>Bacteria</taxon>
        <taxon>Pseudomonadati</taxon>
        <taxon>Pseudomonadota</taxon>
        <taxon>Alphaproteobacteria</taxon>
        <taxon>Rhodobacterales</taxon>
        <taxon>Paracoccaceae</taxon>
        <taxon>Gemmobacter</taxon>
    </lineage>
</organism>
<keyword evidence="10 19" id="KW-1133">Transmembrane helix</keyword>
<keyword evidence="8 20" id="KW-0418">Kinase</keyword>
<feature type="binding site" evidence="18">
    <location>
        <position position="30"/>
    </location>
    <ligand>
        <name>a divalent metal cation</name>
        <dbReference type="ChEBI" id="CHEBI:60240"/>
    </ligand>
</feature>
<proteinExistence type="inferred from homology"/>
<dbReference type="InterPro" id="IPR036945">
    <property type="entry name" value="DAGK_sf"/>
</dbReference>
<evidence type="ECO:0000256" key="1">
    <source>
        <dbReference type="ARBA" id="ARBA00004651"/>
    </source>
</evidence>
<dbReference type="Proteomes" id="UP000266649">
    <property type="component" value="Unassembled WGS sequence"/>
</dbReference>
<comment type="cofactor">
    <cofactor evidence="18">
        <name>Mg(2+)</name>
        <dbReference type="ChEBI" id="CHEBI:18420"/>
    </cofactor>
    <text evidence="18">Mn(2+), Zn(2+), Cd(2+) and Co(2+) support activity to lesser extents.</text>
</comment>
<dbReference type="InterPro" id="IPR000829">
    <property type="entry name" value="DAGK"/>
</dbReference>
<evidence type="ECO:0000256" key="5">
    <source>
        <dbReference type="ARBA" id="ARBA00022679"/>
    </source>
</evidence>
<evidence type="ECO:0000313" key="21">
    <source>
        <dbReference type="Proteomes" id="UP000266649"/>
    </source>
</evidence>
<evidence type="ECO:0000256" key="11">
    <source>
        <dbReference type="ARBA" id="ARBA00023098"/>
    </source>
</evidence>
<keyword evidence="18" id="KW-0460">Magnesium</keyword>
<keyword evidence="21" id="KW-1185">Reference proteome</keyword>
<feature type="binding site" evidence="17">
    <location>
        <position position="11"/>
    </location>
    <ligand>
        <name>ATP</name>
        <dbReference type="ChEBI" id="CHEBI:30616"/>
    </ligand>
</feature>
<dbReference type="AlphaFoldDB" id="A0A398BXT7"/>